<evidence type="ECO:0000256" key="2">
    <source>
        <dbReference type="SAM" id="Phobius"/>
    </source>
</evidence>
<protein>
    <submittedName>
        <fullName evidence="3">Uncharacterized protein</fullName>
    </submittedName>
</protein>
<dbReference type="InterPro" id="IPR021514">
    <property type="entry name" value="DUF3176"/>
</dbReference>
<feature type="transmembrane region" description="Helical" evidence="2">
    <location>
        <begin position="160"/>
        <end position="180"/>
    </location>
</feature>
<proteinExistence type="predicted"/>
<keyword evidence="4" id="KW-1185">Reference proteome</keyword>
<feature type="region of interest" description="Disordered" evidence="1">
    <location>
        <begin position="1"/>
        <end position="51"/>
    </location>
</feature>
<feature type="compositionally biased region" description="Polar residues" evidence="1">
    <location>
        <begin position="28"/>
        <end position="41"/>
    </location>
</feature>
<dbReference type="AlphaFoldDB" id="A0A6A6PV81"/>
<gene>
    <name evidence="3" type="ORF">BDY17DRAFT_142652</name>
</gene>
<reference evidence="3" key="1">
    <citation type="journal article" date="2020" name="Stud. Mycol.">
        <title>101 Dothideomycetes genomes: a test case for predicting lifestyles and emergence of pathogens.</title>
        <authorList>
            <person name="Haridas S."/>
            <person name="Albert R."/>
            <person name="Binder M."/>
            <person name="Bloem J."/>
            <person name="Labutti K."/>
            <person name="Salamov A."/>
            <person name="Andreopoulos B."/>
            <person name="Baker S."/>
            <person name="Barry K."/>
            <person name="Bills G."/>
            <person name="Bluhm B."/>
            <person name="Cannon C."/>
            <person name="Castanera R."/>
            <person name="Culley D."/>
            <person name="Daum C."/>
            <person name="Ezra D."/>
            <person name="Gonzalez J."/>
            <person name="Henrissat B."/>
            <person name="Kuo A."/>
            <person name="Liang C."/>
            <person name="Lipzen A."/>
            <person name="Lutzoni F."/>
            <person name="Magnuson J."/>
            <person name="Mondo S."/>
            <person name="Nolan M."/>
            <person name="Ohm R."/>
            <person name="Pangilinan J."/>
            <person name="Park H.-J."/>
            <person name="Ramirez L."/>
            <person name="Alfaro M."/>
            <person name="Sun H."/>
            <person name="Tritt A."/>
            <person name="Yoshinaga Y."/>
            <person name="Zwiers L.-H."/>
            <person name="Turgeon B."/>
            <person name="Goodwin S."/>
            <person name="Spatafora J."/>
            <person name="Crous P."/>
            <person name="Grigoriev I."/>
        </authorList>
    </citation>
    <scope>NUCLEOTIDE SEQUENCE</scope>
    <source>
        <strain evidence="3">CBS 113389</strain>
    </source>
</reference>
<dbReference type="PANTHER" id="PTHR37576:SF2">
    <property type="entry name" value="DEFECT AT LOW TEMPERATURE PROTEIN 1"/>
    <property type="match status" value="1"/>
</dbReference>
<dbReference type="Pfam" id="PF11374">
    <property type="entry name" value="DUF3176"/>
    <property type="match status" value="1"/>
</dbReference>
<feature type="compositionally biased region" description="Basic and acidic residues" evidence="1">
    <location>
        <begin position="16"/>
        <end position="25"/>
    </location>
</feature>
<dbReference type="GeneID" id="54470530"/>
<dbReference type="RefSeq" id="XP_033589737.1">
    <property type="nucleotide sequence ID" value="XM_033729528.1"/>
</dbReference>
<dbReference type="PANTHER" id="PTHR37576">
    <property type="entry name" value="DEFECT AT LOW TEMPERATURE PROTEIN 1"/>
    <property type="match status" value="1"/>
</dbReference>
<feature type="compositionally biased region" description="Basic and acidic residues" evidence="1">
    <location>
        <begin position="42"/>
        <end position="51"/>
    </location>
</feature>
<keyword evidence="2" id="KW-1133">Transmembrane helix</keyword>
<feature type="transmembrane region" description="Helical" evidence="2">
    <location>
        <begin position="521"/>
        <end position="545"/>
    </location>
</feature>
<name>A0A6A6PV81_9PEZI</name>
<dbReference type="Proteomes" id="UP000799767">
    <property type="component" value="Unassembled WGS sequence"/>
</dbReference>
<evidence type="ECO:0000256" key="1">
    <source>
        <dbReference type="SAM" id="MobiDB-lite"/>
    </source>
</evidence>
<organism evidence="3 4">
    <name type="scientific">Neohortaea acidophila</name>
    <dbReference type="NCBI Taxonomy" id="245834"/>
    <lineage>
        <taxon>Eukaryota</taxon>
        <taxon>Fungi</taxon>
        <taxon>Dikarya</taxon>
        <taxon>Ascomycota</taxon>
        <taxon>Pezizomycotina</taxon>
        <taxon>Dothideomycetes</taxon>
        <taxon>Dothideomycetidae</taxon>
        <taxon>Mycosphaerellales</taxon>
        <taxon>Teratosphaeriaceae</taxon>
        <taxon>Neohortaea</taxon>
    </lineage>
</organism>
<dbReference type="OrthoDB" id="5357734at2759"/>
<keyword evidence="2" id="KW-0472">Membrane</keyword>
<feature type="transmembrane region" description="Helical" evidence="2">
    <location>
        <begin position="59"/>
        <end position="85"/>
    </location>
</feature>
<evidence type="ECO:0000313" key="3">
    <source>
        <dbReference type="EMBL" id="KAF2483167.1"/>
    </source>
</evidence>
<evidence type="ECO:0000313" key="4">
    <source>
        <dbReference type="Proteomes" id="UP000799767"/>
    </source>
</evidence>
<feature type="transmembrane region" description="Helical" evidence="2">
    <location>
        <begin position="105"/>
        <end position="128"/>
    </location>
</feature>
<sequence>MDSAADLKAPASATHRSVDDEKDFANTKGETLQATEPNGNSDSERSDDRPEARTWRTSFLYFGPLSGIVAMLLAAASVVACLGVLAGSDGQSVDGWKTPPSTYIAIFTAIANMSMRYAAIQGVFIAWWRSASKGSTLARLETSWRSGFMLRGAITAGRRMGLLGFACICSTIVVVDGPLIQRASGVIPVPSSAMVPLNVTMTPEIPHSATGGWVTTTQAGRAKYNGLVFNETIITANGTAPNLVQGILGLSSFYHATDQWRYNSPLGGVIRGCPGRCLAKLEAPAMFPVDCKTGSLPVDFHIIYPNTSSVAEQSTPPLESDSFATATRLVANGQESISVFAAFGDIQDNGTGTLHYRTCIFRSGIGSYDISIENDQIVMESLQNPRFVAFANNTAVDNSMSKTVGGHPSTLAGISSSMKTEMDSLVSFYRDSSFSGTLEPFLDGLLSQQFAIPSPYFNSYSDPFDFLVNRMNRLMVYLGGAIASSNDAAYYNTYYMDPGLSPHTVINGAVQGMVSVYHTTYYWFLGAALIELSCIAVVALTYWGWWRMGRPVSLSPLEIAKAFRSPLLAEYNSNSTGRELAAEAGEVSLKYGVLVDDKSDGQTQLAFGDPALVSQPVKGMRFDK</sequence>
<accession>A0A6A6PV81</accession>
<keyword evidence="2" id="KW-0812">Transmembrane</keyword>
<dbReference type="EMBL" id="MU001635">
    <property type="protein sequence ID" value="KAF2483167.1"/>
    <property type="molecule type" value="Genomic_DNA"/>
</dbReference>